<evidence type="ECO:0000313" key="1">
    <source>
        <dbReference type="EMBL" id="GAA5174114.1"/>
    </source>
</evidence>
<accession>A0ABP9RBP2</accession>
<name>A0ABP9RBP2_9PSEU</name>
<sequence>MAAAVYDVLHAGQGPRPPGHPLQLRDREFEEQLGGRCAHRTTPVRGRVCEPVIPALAGPEGCVLVEHAGVRIWVPAQVLEADEPGPRVRPGGTAPGSPVRFSHAAIRPALSPGFYVLDGSRGAGWAEPMLRVYVHLVDPSAALDVWQAAVAGLEEGGAEYRVKILSAPELYPRRDSLVMYLPSAHWGVLPGLVDRLAGQPGLGEETSLFAERLAPGIALAFEPADPDPNRRGLSFGQHRASVLIEALFRAARTGADRGVAVTEAFLAAHIDPARPYRNTDSPVHQIARSTEHG</sequence>
<dbReference type="Proteomes" id="UP001428817">
    <property type="component" value="Unassembled WGS sequence"/>
</dbReference>
<reference evidence="2" key="1">
    <citation type="journal article" date="2019" name="Int. J. Syst. Evol. Microbiol.">
        <title>The Global Catalogue of Microorganisms (GCM) 10K type strain sequencing project: providing services to taxonomists for standard genome sequencing and annotation.</title>
        <authorList>
            <consortium name="The Broad Institute Genomics Platform"/>
            <consortium name="The Broad Institute Genome Sequencing Center for Infectious Disease"/>
            <person name="Wu L."/>
            <person name="Ma J."/>
        </authorList>
    </citation>
    <scope>NUCLEOTIDE SEQUENCE [LARGE SCALE GENOMIC DNA]</scope>
    <source>
        <strain evidence="2">JCM 18303</strain>
    </source>
</reference>
<gene>
    <name evidence="1" type="ORF">GCM10023321_77290</name>
</gene>
<evidence type="ECO:0000313" key="2">
    <source>
        <dbReference type="Proteomes" id="UP001428817"/>
    </source>
</evidence>
<proteinExistence type="predicted"/>
<dbReference type="EMBL" id="BAABJP010000058">
    <property type="protein sequence ID" value="GAA5174114.1"/>
    <property type="molecule type" value="Genomic_DNA"/>
</dbReference>
<dbReference type="InterPro" id="IPR040871">
    <property type="entry name" value="HopA1"/>
</dbReference>
<protein>
    <submittedName>
        <fullName evidence="1">Uncharacterized protein</fullName>
    </submittedName>
</protein>
<keyword evidence="2" id="KW-1185">Reference proteome</keyword>
<organism evidence="1 2">
    <name type="scientific">Pseudonocardia eucalypti</name>
    <dbReference type="NCBI Taxonomy" id="648755"/>
    <lineage>
        <taxon>Bacteria</taxon>
        <taxon>Bacillati</taxon>
        <taxon>Actinomycetota</taxon>
        <taxon>Actinomycetes</taxon>
        <taxon>Pseudonocardiales</taxon>
        <taxon>Pseudonocardiaceae</taxon>
        <taxon>Pseudonocardia</taxon>
    </lineage>
</organism>
<comment type="caution">
    <text evidence="1">The sequence shown here is derived from an EMBL/GenBank/DDBJ whole genome shotgun (WGS) entry which is preliminary data.</text>
</comment>
<dbReference type="Pfam" id="PF17914">
    <property type="entry name" value="HopA1"/>
    <property type="match status" value="1"/>
</dbReference>